<proteinExistence type="predicted"/>
<evidence type="ECO:0000313" key="3">
    <source>
        <dbReference type="Proteomes" id="UP000775213"/>
    </source>
</evidence>
<organism evidence="2 3">
    <name type="scientific">Dendrobium chrysotoxum</name>
    <name type="common">Orchid</name>
    <dbReference type="NCBI Taxonomy" id="161865"/>
    <lineage>
        <taxon>Eukaryota</taxon>
        <taxon>Viridiplantae</taxon>
        <taxon>Streptophyta</taxon>
        <taxon>Embryophyta</taxon>
        <taxon>Tracheophyta</taxon>
        <taxon>Spermatophyta</taxon>
        <taxon>Magnoliopsida</taxon>
        <taxon>Liliopsida</taxon>
        <taxon>Asparagales</taxon>
        <taxon>Orchidaceae</taxon>
        <taxon>Epidendroideae</taxon>
        <taxon>Malaxideae</taxon>
        <taxon>Dendrobiinae</taxon>
        <taxon>Dendrobium</taxon>
    </lineage>
</organism>
<keyword evidence="1" id="KW-0472">Membrane</keyword>
<evidence type="ECO:0000256" key="1">
    <source>
        <dbReference type="SAM" id="Phobius"/>
    </source>
</evidence>
<gene>
    <name evidence="2" type="ORF">IEQ34_021513</name>
</gene>
<sequence length="61" mass="7733">MRRSFKLRYLYYLFVFEIKDYFYNFYVTTVSLHILCKYLQNLLIYLQNYHIQIYEWVTSGP</sequence>
<reference evidence="2 3" key="1">
    <citation type="journal article" date="2021" name="Hortic Res">
        <title>Chromosome-scale assembly of the Dendrobium chrysotoxum genome enhances the understanding of orchid evolution.</title>
        <authorList>
            <person name="Zhang Y."/>
            <person name="Zhang G.Q."/>
            <person name="Zhang D."/>
            <person name="Liu X.D."/>
            <person name="Xu X.Y."/>
            <person name="Sun W.H."/>
            <person name="Yu X."/>
            <person name="Zhu X."/>
            <person name="Wang Z.W."/>
            <person name="Zhao X."/>
            <person name="Zhong W.Y."/>
            <person name="Chen H."/>
            <person name="Yin W.L."/>
            <person name="Huang T."/>
            <person name="Niu S.C."/>
            <person name="Liu Z.J."/>
        </authorList>
    </citation>
    <scope>NUCLEOTIDE SEQUENCE [LARGE SCALE GENOMIC DNA]</scope>
    <source>
        <strain evidence="2">Lindl</strain>
    </source>
</reference>
<comment type="caution">
    <text evidence="2">The sequence shown here is derived from an EMBL/GenBank/DDBJ whole genome shotgun (WGS) entry which is preliminary data.</text>
</comment>
<feature type="transmembrane region" description="Helical" evidence="1">
    <location>
        <begin position="21"/>
        <end position="40"/>
    </location>
</feature>
<keyword evidence="3" id="KW-1185">Reference proteome</keyword>
<evidence type="ECO:0000313" key="2">
    <source>
        <dbReference type="EMBL" id="KAH0450821.1"/>
    </source>
</evidence>
<protein>
    <submittedName>
        <fullName evidence="2">Uncharacterized protein</fullName>
    </submittedName>
</protein>
<accession>A0AAV7G399</accession>
<dbReference type="EMBL" id="JAGFBR010000018">
    <property type="protein sequence ID" value="KAH0450821.1"/>
    <property type="molecule type" value="Genomic_DNA"/>
</dbReference>
<name>A0AAV7G399_DENCH</name>
<keyword evidence="1" id="KW-1133">Transmembrane helix</keyword>
<dbReference type="Proteomes" id="UP000775213">
    <property type="component" value="Unassembled WGS sequence"/>
</dbReference>
<keyword evidence="1" id="KW-0812">Transmembrane</keyword>
<dbReference type="AlphaFoldDB" id="A0AAV7G399"/>